<name>A0ACC2DK47_DIPCM</name>
<dbReference type="EMBL" id="CM055097">
    <property type="protein sequence ID" value="KAJ7554586.1"/>
    <property type="molecule type" value="Genomic_DNA"/>
</dbReference>
<reference evidence="2" key="1">
    <citation type="journal article" date="2024" name="Proc. Natl. Acad. Sci. U.S.A.">
        <title>Extraordinary preservation of gene collinearity over three hundred million years revealed in homosporous lycophytes.</title>
        <authorList>
            <person name="Li C."/>
            <person name="Wickell D."/>
            <person name="Kuo L.Y."/>
            <person name="Chen X."/>
            <person name="Nie B."/>
            <person name="Liao X."/>
            <person name="Peng D."/>
            <person name="Ji J."/>
            <person name="Jenkins J."/>
            <person name="Williams M."/>
            <person name="Shu S."/>
            <person name="Plott C."/>
            <person name="Barry K."/>
            <person name="Rajasekar S."/>
            <person name="Grimwood J."/>
            <person name="Han X."/>
            <person name="Sun S."/>
            <person name="Hou Z."/>
            <person name="He W."/>
            <person name="Dai G."/>
            <person name="Sun C."/>
            <person name="Schmutz J."/>
            <person name="Leebens-Mack J.H."/>
            <person name="Li F.W."/>
            <person name="Wang L."/>
        </authorList>
    </citation>
    <scope>NUCLEOTIDE SEQUENCE [LARGE SCALE GENOMIC DNA]</scope>
    <source>
        <strain evidence="2">cv. PW_Plant_1</strain>
    </source>
</reference>
<accession>A0ACC2DK47</accession>
<evidence type="ECO:0000313" key="1">
    <source>
        <dbReference type="EMBL" id="KAJ7554586.1"/>
    </source>
</evidence>
<evidence type="ECO:0000313" key="2">
    <source>
        <dbReference type="Proteomes" id="UP001162992"/>
    </source>
</evidence>
<protein>
    <submittedName>
        <fullName evidence="1">Uncharacterized protein</fullName>
    </submittedName>
</protein>
<dbReference type="Proteomes" id="UP001162992">
    <property type="component" value="Chromosome 6"/>
</dbReference>
<organism evidence="1 2">
    <name type="scientific">Diphasiastrum complanatum</name>
    <name type="common">Issler's clubmoss</name>
    <name type="synonym">Lycopodium complanatum</name>
    <dbReference type="NCBI Taxonomy" id="34168"/>
    <lineage>
        <taxon>Eukaryota</taxon>
        <taxon>Viridiplantae</taxon>
        <taxon>Streptophyta</taxon>
        <taxon>Embryophyta</taxon>
        <taxon>Tracheophyta</taxon>
        <taxon>Lycopodiopsida</taxon>
        <taxon>Lycopodiales</taxon>
        <taxon>Lycopodiaceae</taxon>
        <taxon>Lycopodioideae</taxon>
        <taxon>Diphasiastrum</taxon>
    </lineage>
</organism>
<comment type="caution">
    <text evidence="1">The sequence shown here is derived from an EMBL/GenBank/DDBJ whole genome shotgun (WGS) entry which is preliminary data.</text>
</comment>
<keyword evidence="2" id="KW-1185">Reference proteome</keyword>
<sequence length="683" mass="76090">MECGKGYEWGSEYEEAEWAMQRSDSGCSDKCVSCITGCCVATHKELAIDLEDRSPHVKLSQVAAESKSPIRSKTYELEVKNLHYTVRQQLKCFSGKLAFSREEFDTEIKSPSLQILHDVSCHAKPGEILAIAGPSGAGKSTLLEILAGRIRPSSGSSSILVNRQPIRVAHFRRISGYVMQHDALFPLLTVFETLMFSAHLRLPSSTPDSEKASRVEMLMTELGLQHVAGSRIGSDTIRGLSGGERRRVSIGVDVIHDPAVLLLDEPTSGLDSAAALQVMSMLRSMAESHDRTIVLSIHQPGYRILQLVHAILLLSRGSVVHHGSLELLGSRLAAAGHQIPPQINVLEYVIETISDAERSRVLFSKTGIFSSINQSLHCQPLATSESIGSEKDDEAVHDQLTFANSRAREILILCQRFGKVVIRTRQLFAARSMQAILAGLGLGSIFFGLRYDERGVQERLGFFAFTLTFLLSSTTEALPLFLEEREIVMRETSRGAYRISSYVIANTLVFLPFLLFCSLLYSAPVYWLVGLSCALSSYLFFVLVVWLIVVMANSFVAFFSALAPNFIMGYSLISGVIGAFFLFSGYFISKESIPKYWIFMHYLSLYKYPLDALLINEYSHLENKCFGPMLLGECTFTGKEVLIQSGIEKESKWMNLVIMVVFAIAYRFLCYLVLRLKPKQKKQ</sequence>
<gene>
    <name evidence="1" type="ORF">O6H91_06G147400</name>
</gene>
<proteinExistence type="predicted"/>